<evidence type="ECO:0000313" key="2">
    <source>
        <dbReference type="Proteomes" id="UP001443914"/>
    </source>
</evidence>
<reference evidence="1" key="1">
    <citation type="submission" date="2024-03" db="EMBL/GenBank/DDBJ databases">
        <title>WGS assembly of Saponaria officinalis var. Norfolk2.</title>
        <authorList>
            <person name="Jenkins J."/>
            <person name="Shu S."/>
            <person name="Grimwood J."/>
            <person name="Barry K."/>
            <person name="Goodstein D."/>
            <person name="Schmutz J."/>
            <person name="Leebens-Mack J."/>
            <person name="Osbourn A."/>
        </authorList>
    </citation>
    <scope>NUCLEOTIDE SEQUENCE [LARGE SCALE GENOMIC DNA]</scope>
    <source>
        <strain evidence="1">JIC</strain>
    </source>
</reference>
<sequence>MARRQRKSSSFFDIFRSCCSGGNKDEAAEEQPVYGRRIYASDEDRGYWVGEPGIDHRASDFIARFYESRRTDPGAIVY</sequence>
<gene>
    <name evidence="1" type="ORF">RND81_14G076600</name>
</gene>
<comment type="caution">
    <text evidence="1">The sequence shown here is derived from an EMBL/GenBank/DDBJ whole genome shotgun (WGS) entry which is preliminary data.</text>
</comment>
<organism evidence="1 2">
    <name type="scientific">Saponaria officinalis</name>
    <name type="common">Common soapwort</name>
    <name type="synonym">Lychnis saponaria</name>
    <dbReference type="NCBI Taxonomy" id="3572"/>
    <lineage>
        <taxon>Eukaryota</taxon>
        <taxon>Viridiplantae</taxon>
        <taxon>Streptophyta</taxon>
        <taxon>Embryophyta</taxon>
        <taxon>Tracheophyta</taxon>
        <taxon>Spermatophyta</taxon>
        <taxon>Magnoliopsida</taxon>
        <taxon>eudicotyledons</taxon>
        <taxon>Gunneridae</taxon>
        <taxon>Pentapetalae</taxon>
        <taxon>Caryophyllales</taxon>
        <taxon>Caryophyllaceae</taxon>
        <taxon>Caryophylleae</taxon>
        <taxon>Saponaria</taxon>
    </lineage>
</organism>
<proteinExistence type="predicted"/>
<accession>A0AAW1GME5</accession>
<name>A0AAW1GME5_SAPOF</name>
<dbReference type="EMBL" id="JBDFQZ010000014">
    <property type="protein sequence ID" value="KAK9664911.1"/>
    <property type="molecule type" value="Genomic_DNA"/>
</dbReference>
<dbReference type="PANTHER" id="PTHR33511">
    <property type="entry name" value="OS06G0632400 PROTEIN"/>
    <property type="match status" value="1"/>
</dbReference>
<dbReference type="AlphaFoldDB" id="A0AAW1GME5"/>
<keyword evidence="2" id="KW-1185">Reference proteome</keyword>
<protein>
    <submittedName>
        <fullName evidence="1">Uncharacterized protein</fullName>
    </submittedName>
</protein>
<dbReference type="Proteomes" id="UP001443914">
    <property type="component" value="Unassembled WGS sequence"/>
</dbReference>
<evidence type="ECO:0000313" key="1">
    <source>
        <dbReference type="EMBL" id="KAK9664911.1"/>
    </source>
</evidence>